<keyword evidence="2" id="KW-1185">Reference proteome</keyword>
<accession>A0ABS6CTF8</accession>
<gene>
    <name evidence="1" type="ORF">KN815_41175</name>
</gene>
<evidence type="ECO:0000313" key="1">
    <source>
        <dbReference type="EMBL" id="MBU3870234.1"/>
    </source>
</evidence>
<dbReference type="RefSeq" id="WP_216346903.1">
    <property type="nucleotide sequence ID" value="NZ_JAHLEM010000723.1"/>
</dbReference>
<dbReference type="EMBL" id="JAHLEM010000723">
    <property type="protein sequence ID" value="MBU3870234.1"/>
    <property type="molecule type" value="Genomic_DNA"/>
</dbReference>
<proteinExistence type="predicted"/>
<protein>
    <submittedName>
        <fullName evidence="1">Uncharacterized protein</fullName>
    </submittedName>
</protein>
<sequence length="53" mass="5747">MDSAVTLTGHPVPHFDSKAAVAAHIGLMRSEEMLRQETDGRYTNHVSVLTTAP</sequence>
<comment type="caution">
    <text evidence="1">The sequence shown here is derived from an EMBL/GenBank/DDBJ whole genome shotgun (WGS) entry which is preliminary data.</text>
</comment>
<reference evidence="1 2" key="1">
    <citation type="submission" date="2021-06" db="EMBL/GenBank/DDBJ databases">
        <authorList>
            <person name="Pan X."/>
        </authorList>
    </citation>
    <scope>NUCLEOTIDE SEQUENCE [LARGE SCALE GENOMIC DNA]</scope>
    <source>
        <strain evidence="1 2">4503</strain>
    </source>
</reference>
<organism evidence="1 2">
    <name type="scientific">Streptomyces niphimycinicus</name>
    <dbReference type="NCBI Taxonomy" id="2842201"/>
    <lineage>
        <taxon>Bacteria</taxon>
        <taxon>Bacillati</taxon>
        <taxon>Actinomycetota</taxon>
        <taxon>Actinomycetes</taxon>
        <taxon>Kitasatosporales</taxon>
        <taxon>Streptomycetaceae</taxon>
        <taxon>Streptomyces</taxon>
    </lineage>
</organism>
<name>A0ABS6CTF8_9ACTN</name>
<dbReference type="Proteomes" id="UP000720508">
    <property type="component" value="Unassembled WGS sequence"/>
</dbReference>
<evidence type="ECO:0000313" key="2">
    <source>
        <dbReference type="Proteomes" id="UP000720508"/>
    </source>
</evidence>